<evidence type="ECO:0000256" key="2">
    <source>
        <dbReference type="ARBA" id="ARBA00022603"/>
    </source>
</evidence>
<evidence type="ECO:0000259" key="9">
    <source>
        <dbReference type="Pfam" id="PF20473"/>
    </source>
</evidence>
<feature type="compositionally biased region" description="Low complexity" evidence="5">
    <location>
        <begin position="950"/>
        <end position="960"/>
    </location>
</feature>
<dbReference type="InterPro" id="IPR046817">
    <property type="entry name" value="MmeI_N"/>
</dbReference>
<evidence type="ECO:0000259" key="6">
    <source>
        <dbReference type="Pfam" id="PF20464"/>
    </source>
</evidence>
<organism evidence="10 11">
    <name type="scientific">Methylobacterium nonmethylotrophicum</name>
    <dbReference type="NCBI Taxonomy" id="1141884"/>
    <lineage>
        <taxon>Bacteria</taxon>
        <taxon>Pseudomonadati</taxon>
        <taxon>Pseudomonadota</taxon>
        <taxon>Alphaproteobacteria</taxon>
        <taxon>Hyphomicrobiales</taxon>
        <taxon>Methylobacteriaceae</taxon>
        <taxon>Methylobacterium</taxon>
    </lineage>
</organism>
<keyword evidence="11" id="KW-1185">Reference proteome</keyword>
<dbReference type="Gene3D" id="3.40.50.150">
    <property type="entry name" value="Vaccinia Virus protein VP39"/>
    <property type="match status" value="1"/>
</dbReference>
<dbReference type="OrthoDB" id="9806213at2"/>
<keyword evidence="3 10" id="KW-0808">Transferase</keyword>
<dbReference type="GO" id="GO:0032259">
    <property type="term" value="P:methylation"/>
    <property type="evidence" value="ECO:0007669"/>
    <property type="project" value="UniProtKB-KW"/>
</dbReference>
<feature type="region of interest" description="Disordered" evidence="5">
    <location>
        <begin position="948"/>
        <end position="969"/>
    </location>
</feature>
<dbReference type="Pfam" id="PF20464">
    <property type="entry name" value="MmeI_N"/>
    <property type="match status" value="1"/>
</dbReference>
<feature type="domain" description="MmeI-like target recognition" evidence="8">
    <location>
        <begin position="755"/>
        <end position="829"/>
    </location>
</feature>
<evidence type="ECO:0000256" key="4">
    <source>
        <dbReference type="ARBA" id="ARBA00047942"/>
    </source>
</evidence>
<comment type="caution">
    <text evidence="10">The sequence shown here is derived from an EMBL/GenBank/DDBJ whole genome shotgun (WGS) entry which is preliminary data.</text>
</comment>
<proteinExistence type="predicted"/>
<name>A0A4Z0NV88_9HYPH</name>
<comment type="catalytic activity">
    <reaction evidence="4">
        <text>a 2'-deoxyadenosine in DNA + S-adenosyl-L-methionine = an N(6)-methyl-2'-deoxyadenosine in DNA + S-adenosyl-L-homocysteine + H(+)</text>
        <dbReference type="Rhea" id="RHEA:15197"/>
        <dbReference type="Rhea" id="RHEA-COMP:12418"/>
        <dbReference type="Rhea" id="RHEA-COMP:12419"/>
        <dbReference type="ChEBI" id="CHEBI:15378"/>
        <dbReference type="ChEBI" id="CHEBI:57856"/>
        <dbReference type="ChEBI" id="CHEBI:59789"/>
        <dbReference type="ChEBI" id="CHEBI:90615"/>
        <dbReference type="ChEBI" id="CHEBI:90616"/>
        <dbReference type="EC" id="2.1.1.72"/>
    </reaction>
</comment>
<feature type="domain" description="MmeI-like N-terminal" evidence="6">
    <location>
        <begin position="2"/>
        <end position="175"/>
    </location>
</feature>
<evidence type="ECO:0000256" key="1">
    <source>
        <dbReference type="ARBA" id="ARBA00011900"/>
    </source>
</evidence>
<reference evidence="10 11" key="1">
    <citation type="submission" date="2019-04" db="EMBL/GenBank/DDBJ databases">
        <authorList>
            <person name="Feng G."/>
            <person name="Zhu H."/>
        </authorList>
    </citation>
    <scope>NUCLEOTIDE SEQUENCE [LARGE SCALE GENOMIC DNA]</scope>
    <source>
        <strain evidence="10 11">6HR-1</strain>
    </source>
</reference>
<dbReference type="PANTHER" id="PTHR33841">
    <property type="entry name" value="DNA METHYLTRANSFERASE YEEA-RELATED"/>
    <property type="match status" value="1"/>
</dbReference>
<feature type="domain" description="MmeI-like helicase spacer" evidence="7">
    <location>
        <begin position="181"/>
        <end position="251"/>
    </location>
</feature>
<evidence type="ECO:0000259" key="8">
    <source>
        <dbReference type="Pfam" id="PF20466"/>
    </source>
</evidence>
<dbReference type="InterPro" id="IPR050953">
    <property type="entry name" value="N4_N6_ade-DNA_methylase"/>
</dbReference>
<evidence type="ECO:0000256" key="5">
    <source>
        <dbReference type="SAM" id="MobiDB-lite"/>
    </source>
</evidence>
<dbReference type="SUPFAM" id="SSF53335">
    <property type="entry name" value="S-adenosyl-L-methionine-dependent methyltransferases"/>
    <property type="match status" value="1"/>
</dbReference>
<evidence type="ECO:0000313" key="10">
    <source>
        <dbReference type="EMBL" id="TGE01483.1"/>
    </source>
</evidence>
<dbReference type="InterPro" id="IPR046816">
    <property type="entry name" value="MmeI_Mtase"/>
</dbReference>
<dbReference type="Proteomes" id="UP000297535">
    <property type="component" value="Unassembled WGS sequence"/>
</dbReference>
<dbReference type="EC" id="2.1.1.72" evidence="1"/>
<keyword evidence="2 10" id="KW-0489">Methyltransferase</keyword>
<accession>A0A4Z0NV88</accession>
<gene>
    <name evidence="10" type="ORF">EU555_04795</name>
</gene>
<dbReference type="GO" id="GO:0009007">
    <property type="term" value="F:site-specific DNA-methyltransferase (adenine-specific) activity"/>
    <property type="evidence" value="ECO:0007669"/>
    <property type="project" value="UniProtKB-EC"/>
</dbReference>
<feature type="domain" description="MmeI-like DNA-methyltransferase" evidence="9">
    <location>
        <begin position="359"/>
        <end position="597"/>
    </location>
</feature>
<evidence type="ECO:0000313" key="11">
    <source>
        <dbReference type="Proteomes" id="UP000297535"/>
    </source>
</evidence>
<protein>
    <recommendedName>
        <fullName evidence="1">site-specific DNA-methyltransferase (adenine-specific)</fullName>
        <ecNumber evidence="1">2.1.1.72</ecNumber>
    </recommendedName>
</protein>
<evidence type="ECO:0000259" key="7">
    <source>
        <dbReference type="Pfam" id="PF20465"/>
    </source>
</evidence>
<sequence>MTPDAFISKWKASTLKERSAAQEHFVDLCHLLGEPTPSSDPTGSTYCFERGALKTTGGKGWADVWKRGHFGWEYKGKGADLQAAFAQLQKYVIALENPPLLVVCDLERFHIHTNWNNTVSERHEMTLEDLRDPAIRQKLKAVLSDPEKLRPGLTRHALTEHAASDFARLAQRLRDRDHTPEQVAHFIQRLVFCMFAEDVDLLPDQLFARMLMQAKTMPGQFTAMASELFRAMRSGGMAAWQSVDWFNGGLFDDDTVLPLDREDIELVASAAALDWADIDPTIFGTLFERGLDPGKRSQLGAHYTDRAKIMLIIEPVIIRPLLAEWEVVKASISEALGRSRTAKSASARTKAQDAAVGRYRVFLTRLRGFTVLDPACGSGNFLYLALLALKDLEQQVMIEAETLDPVVLPREFPAIGPAAVKGIEINGFAAELARITVWIGEIQWMRRNGWDVSRNPILKPLDTIECRDALLNTDGTEAQWPKAEVIVGNPPFLGVKKMIRALGEDYTGKIRSAYAGRVSPSSDLVCWWFVKAREAILSDRARRAGLVATNSVRGGKNRLVLDEIVRDLAVRDAWSDEEWVNEGAAVRVSLVSFDQKAADAGARLNGTPVEHINADLTSAASAVGLDLTRAKRLKENAGVGFVGIQKTGPFDVPGSLARQWLLEPANPNGRKNADLLKPYRNGLDITRRPRDVWLLDFGVVSDADAPLFESPYAYADQFIRPFRQRSAISTAPWLRLWRPRPEMHAAVKGLVRFIVTPEVSKYRLFSWLDGRIAADKNLTVIAKDDDTTFGILHSRFHEAWSLGLCTWLGAGNDPRYTPTTTFETFPFPHGLTPDLPAATYAVDPRAVRVAAAAKRLDELRRNWLNPADLVRVEPEVVPGFPDRILPVNAEAAAVLKTRTLTNLYNLRPEWLDKAHRELNTAVAAAYDWPEDITTDDALARLLELNRERAAQQGSAPASAPADDKDRDVA</sequence>
<dbReference type="InterPro" id="IPR046820">
    <property type="entry name" value="MmeI_TRD"/>
</dbReference>
<evidence type="ECO:0000256" key="3">
    <source>
        <dbReference type="ARBA" id="ARBA00022679"/>
    </source>
</evidence>
<dbReference type="AlphaFoldDB" id="A0A4Z0NV88"/>
<dbReference type="InterPro" id="IPR046819">
    <property type="entry name" value="MmeI_hel"/>
</dbReference>
<dbReference type="Pfam" id="PF20473">
    <property type="entry name" value="MmeI_Mtase"/>
    <property type="match status" value="1"/>
</dbReference>
<dbReference type="EMBL" id="SRLB01000003">
    <property type="protein sequence ID" value="TGE01483.1"/>
    <property type="molecule type" value="Genomic_DNA"/>
</dbReference>
<dbReference type="Pfam" id="PF20466">
    <property type="entry name" value="MmeI_TRD"/>
    <property type="match status" value="1"/>
</dbReference>
<dbReference type="PRINTS" id="PR00507">
    <property type="entry name" value="N12N6MTFRASE"/>
</dbReference>
<dbReference type="InterPro" id="IPR029063">
    <property type="entry name" value="SAM-dependent_MTases_sf"/>
</dbReference>
<dbReference type="Pfam" id="PF20465">
    <property type="entry name" value="MmeI_hel"/>
    <property type="match status" value="1"/>
</dbReference>
<dbReference type="PANTHER" id="PTHR33841:SF1">
    <property type="entry name" value="DNA METHYLTRANSFERASE A"/>
    <property type="match status" value="1"/>
</dbReference>